<proteinExistence type="predicted"/>
<protein>
    <submittedName>
        <fullName evidence="1">Alpha/beta hydrolase</fullName>
    </submittedName>
</protein>
<reference evidence="1 2" key="1">
    <citation type="submission" date="2023-05" db="EMBL/GenBank/DDBJ databases">
        <title>[ruminococcus] sp. nov., isolated from a pig farm feces dump.</title>
        <authorList>
            <person name="Chang Y.-H."/>
        </authorList>
    </citation>
    <scope>NUCLEOTIDE SEQUENCE [LARGE SCALE GENOMIC DNA]</scope>
    <source>
        <strain evidence="1 2">YH-rum2234</strain>
    </source>
</reference>
<gene>
    <name evidence="1" type="ORF">QJ036_05940</name>
</gene>
<accession>A0AAP4EYN5</accession>
<keyword evidence="2" id="KW-1185">Reference proteome</keyword>
<dbReference type="InterPro" id="IPR029058">
    <property type="entry name" value="AB_hydrolase_fold"/>
</dbReference>
<dbReference type="EMBL" id="JASGBQ010000007">
    <property type="protein sequence ID" value="MDI9242021.1"/>
    <property type="molecule type" value="Genomic_DNA"/>
</dbReference>
<organism evidence="1 2">
    <name type="scientific">Fusibacillus kribbianus</name>
    <dbReference type="NCBI Taxonomy" id="3044208"/>
    <lineage>
        <taxon>Bacteria</taxon>
        <taxon>Bacillati</taxon>
        <taxon>Bacillota</taxon>
        <taxon>Clostridia</taxon>
        <taxon>Lachnospirales</taxon>
        <taxon>Lachnospiraceae</taxon>
        <taxon>Fusibacillus</taxon>
    </lineage>
</organism>
<dbReference type="AlphaFoldDB" id="A0AAP4EYN5"/>
<evidence type="ECO:0000313" key="1">
    <source>
        <dbReference type="EMBL" id="MDI9242021.1"/>
    </source>
</evidence>
<dbReference type="SUPFAM" id="SSF53474">
    <property type="entry name" value="alpha/beta-Hydrolases"/>
    <property type="match status" value="1"/>
</dbReference>
<dbReference type="Proteomes" id="UP001300383">
    <property type="component" value="Unassembled WGS sequence"/>
</dbReference>
<sequence length="206" mass="23783">MAGRKTNEVVLYIHGKGGSADESEHYRQFFPGTDVYGFDYKSDNPWEAKQEFADKAAELSEKYHRIILIAGSIGAYFSMNAGIGRFIDKAFFISPIVDFEKLISDMIDWAGTSECELEKRKIIPVDSGEDLSWDYLQYVRNHKISWDVPTEILYGSNDHLQSIDTIQEFAMKEAAKLTIMEGGEHWFHTDEQMNFLDQWLRMKISE</sequence>
<keyword evidence="1" id="KW-0378">Hydrolase</keyword>
<evidence type="ECO:0000313" key="2">
    <source>
        <dbReference type="Proteomes" id="UP001300383"/>
    </source>
</evidence>
<dbReference type="Gene3D" id="3.40.50.1820">
    <property type="entry name" value="alpha/beta hydrolase"/>
    <property type="match status" value="1"/>
</dbReference>
<comment type="caution">
    <text evidence="1">The sequence shown here is derived from an EMBL/GenBank/DDBJ whole genome shotgun (WGS) entry which is preliminary data.</text>
</comment>
<dbReference type="GO" id="GO:0016787">
    <property type="term" value="F:hydrolase activity"/>
    <property type="evidence" value="ECO:0007669"/>
    <property type="project" value="UniProtKB-KW"/>
</dbReference>
<name>A0AAP4EYN5_9FIRM</name>